<dbReference type="InterPro" id="IPR010905">
    <property type="entry name" value="Glyco_hydro_88"/>
</dbReference>
<keyword evidence="1" id="KW-0378">Hydrolase</keyword>
<accession>A6DQA9</accession>
<sequence length="252" mass="29975">MMFNHITKIAVLITALFNYVLLADGSNAIVTPESVWQITKKVADWQINTFERMGEYRGLPAKRHSWNHTKKYHDLEWHCGALYVGMYEWSTISKDSKYTDWLMNIGNRNGWSLYRRLEHADDHTVGQFYLKLYEQFGQSAMLEPTQKQFDQILEKHSSLKKPKKHWYWSDVLFMAPPVWARLAKVTGDKRYLDFMDVEYHKSYDMLWDVKSQLFWRDKSYIKKRETNGEKIFWARGNGWVFGGLALMIPDLP</sequence>
<dbReference type="SUPFAM" id="SSF48208">
    <property type="entry name" value="Six-hairpin glycosidases"/>
    <property type="match status" value="1"/>
</dbReference>
<proteinExistence type="predicted"/>
<dbReference type="eggNOG" id="COG4225">
    <property type="taxonomic scope" value="Bacteria"/>
</dbReference>
<reference evidence="2 3" key="1">
    <citation type="journal article" date="2010" name="J. Bacteriol.">
        <title>Genome sequence of Lentisphaera araneosa HTCC2155T, the type species of the order Lentisphaerales in the phylum Lentisphaerae.</title>
        <authorList>
            <person name="Thrash J.C."/>
            <person name="Cho J.C."/>
            <person name="Vergin K.L."/>
            <person name="Morris R.M."/>
            <person name="Giovannoni S.J."/>
        </authorList>
    </citation>
    <scope>NUCLEOTIDE SEQUENCE [LARGE SCALE GENOMIC DNA]</scope>
    <source>
        <strain evidence="2 3">HTCC2155</strain>
    </source>
</reference>
<dbReference type="Pfam" id="PF07470">
    <property type="entry name" value="Glyco_hydro_88"/>
    <property type="match status" value="1"/>
</dbReference>
<dbReference type="InterPro" id="IPR012341">
    <property type="entry name" value="6hp_glycosidase-like_sf"/>
</dbReference>
<evidence type="ECO:0000256" key="1">
    <source>
        <dbReference type="ARBA" id="ARBA00022801"/>
    </source>
</evidence>
<comment type="caution">
    <text evidence="2">The sequence shown here is derived from an EMBL/GenBank/DDBJ whole genome shotgun (WGS) entry which is preliminary data.</text>
</comment>
<dbReference type="AlphaFoldDB" id="A6DQA9"/>
<dbReference type="PANTHER" id="PTHR33886:SF8">
    <property type="entry name" value="UNSATURATED RHAMNOGALACTURONAN HYDROLASE (EUROFUNG)"/>
    <property type="match status" value="1"/>
</dbReference>
<dbReference type="InterPro" id="IPR052043">
    <property type="entry name" value="PolySaccharide_Degr_Enz"/>
</dbReference>
<evidence type="ECO:0000313" key="2">
    <source>
        <dbReference type="EMBL" id="EDM26160.1"/>
    </source>
</evidence>
<organism evidence="2 3">
    <name type="scientific">Lentisphaera araneosa HTCC2155</name>
    <dbReference type="NCBI Taxonomy" id="313628"/>
    <lineage>
        <taxon>Bacteria</taxon>
        <taxon>Pseudomonadati</taxon>
        <taxon>Lentisphaerota</taxon>
        <taxon>Lentisphaeria</taxon>
        <taxon>Lentisphaerales</taxon>
        <taxon>Lentisphaeraceae</taxon>
        <taxon>Lentisphaera</taxon>
    </lineage>
</organism>
<dbReference type="Proteomes" id="UP000004947">
    <property type="component" value="Unassembled WGS sequence"/>
</dbReference>
<dbReference type="Gene3D" id="1.50.10.10">
    <property type="match status" value="1"/>
</dbReference>
<name>A6DQA9_9BACT</name>
<dbReference type="PANTHER" id="PTHR33886">
    <property type="entry name" value="UNSATURATED RHAMNOGALACTURONAN HYDROLASE (EUROFUNG)"/>
    <property type="match status" value="1"/>
</dbReference>
<evidence type="ECO:0000313" key="3">
    <source>
        <dbReference type="Proteomes" id="UP000004947"/>
    </source>
</evidence>
<dbReference type="InterPro" id="IPR008928">
    <property type="entry name" value="6-hairpin_glycosidase_sf"/>
</dbReference>
<dbReference type="GO" id="GO:0005975">
    <property type="term" value="P:carbohydrate metabolic process"/>
    <property type="evidence" value="ECO:0007669"/>
    <property type="project" value="InterPro"/>
</dbReference>
<dbReference type="STRING" id="313628.LNTAR_16473"/>
<dbReference type="EMBL" id="ABCK01000019">
    <property type="protein sequence ID" value="EDM26160.1"/>
    <property type="molecule type" value="Genomic_DNA"/>
</dbReference>
<dbReference type="GO" id="GO:0016787">
    <property type="term" value="F:hydrolase activity"/>
    <property type="evidence" value="ECO:0007669"/>
    <property type="project" value="UniProtKB-KW"/>
</dbReference>
<keyword evidence="3" id="KW-1185">Reference proteome</keyword>
<protein>
    <submittedName>
        <fullName evidence="2">Uncharacterized protein</fullName>
    </submittedName>
</protein>
<gene>
    <name evidence="2" type="ORF">LNTAR_16473</name>
</gene>